<evidence type="ECO:0000259" key="6">
    <source>
        <dbReference type="Pfam" id="PF13476"/>
    </source>
</evidence>
<proteinExistence type="inferred from homology"/>
<evidence type="ECO:0000313" key="7">
    <source>
        <dbReference type="EMBL" id="QER67245.1"/>
    </source>
</evidence>
<sequence length="1055" mass="119782">MRPLQIELSNFGPFEQAEIDFNHFSDANLFLISGDTGAGKTTIFDAMTYSLFGDKDIDRSAKEMRSEFADGDAITSVSFWFEHNGKYYKVTRTPEQEILKKNPKNDQDTTKKIATAQFAEVSDDLKQELTSLGTKQHEVNEAVGELLHLNAIQFRQIIILPQNQFRKFLASGSDDKEGILRTLFGTEIYQEFTTQLSLRQKSQGNAIDQDLLELNSIFKGVDWGETEYQEDSAVTDKFELLTGQVSEDQKVAKEATLQLKAADKNRKEANEKRSQAEKVDGLFKQQDQAKEQADILEQKTPEIKKLRQQKLRLEWLDKQNKSVDEVIRLDKVSDEIKDLKATQIDQQKQLTSTKQKLAKQKETMEHSKPEFDQYTTRGKLIEINLLPAAKQLTEYVQNKKNAVELQAQLEENLKNQVKNLDQQQLSQVELQAQLAEITQTDTAQLQLSEIKSQFSSVQLIANQLDETRQKQAKMEDHLEQQMTNQKLADEKYQASFAAFETGKTRRQELMIDLLKSELIEGEPCVVCGVPYEGSQSQHEHVDQADIRKQMDEVDDLEKVQADDKQKLVVIGSQLSQTHKDNDELKKAITAINQQLQVAYAQFKNIWEDTYATQLADEYEEKNIVEAFDNQAKLIDSNTQKRNDLNSEIEKVKGQIEQITKQIAGLKTNIAVQVSAVASNQESVDKINQQYPKLDSTDSLNQELEEANRFITQFNQQTEKFKTDEANFEVNTAKWDTNQTTLTKREKEYEQQRHTSNQQLVKILKDGELDTFEELKVELASVAEGTLTKVISTITEYETQLAENKKRLLNLQDQLQEQTRPKLTVVIDEAKKQDEVYDQKNAQLTTIKVKLETLVKSEKRASDLNEKIQLAQADSQAINDLQNAVSGSNNVKLGLERFVLRNFLNEVLQFANENYIGQLSAGRYQFRLSDESSGRSNRNGLNIDVFDGETNTYRSSNTLSGGESFIAALSIALSLAEIVQQHAGGVSIEALFIDEGFGTLDSQTLSQAMEALSSLESTGRLVGVISHVESMKREMSQQILINKQGDGRSVVKYQEL</sequence>
<dbReference type="OrthoDB" id="9795626at2"/>
<dbReference type="GO" id="GO:0016887">
    <property type="term" value="F:ATP hydrolysis activity"/>
    <property type="evidence" value="ECO:0007669"/>
    <property type="project" value="InterPro"/>
</dbReference>
<feature type="coiled-coil region" evidence="4">
    <location>
        <begin position="634"/>
        <end position="668"/>
    </location>
</feature>
<dbReference type="RefSeq" id="WP_150203884.1">
    <property type="nucleotide sequence ID" value="NZ_CP043939.1"/>
</dbReference>
<dbReference type="PANTHER" id="PTHR32114:SF2">
    <property type="entry name" value="ABC TRANSPORTER ABCH.3"/>
    <property type="match status" value="1"/>
</dbReference>
<dbReference type="KEGG" id="lnn:F0161_04845"/>
<dbReference type="InterPro" id="IPR038729">
    <property type="entry name" value="Rad50/SbcC_AAA"/>
</dbReference>
<dbReference type="InterPro" id="IPR027417">
    <property type="entry name" value="P-loop_NTPase"/>
</dbReference>
<keyword evidence="4" id="KW-0175">Coiled coil</keyword>
<dbReference type="GO" id="GO:0006302">
    <property type="term" value="P:double-strand break repair"/>
    <property type="evidence" value="ECO:0007669"/>
    <property type="project" value="InterPro"/>
</dbReference>
<organism evidence="7 8">
    <name type="scientific">Paucilactobacillus nenjiangensis</name>
    <dbReference type="NCBI Taxonomy" id="1296540"/>
    <lineage>
        <taxon>Bacteria</taxon>
        <taxon>Bacillati</taxon>
        <taxon>Bacillota</taxon>
        <taxon>Bacilli</taxon>
        <taxon>Lactobacillales</taxon>
        <taxon>Lactobacillaceae</taxon>
        <taxon>Paucilactobacillus</taxon>
    </lineage>
</organism>
<gene>
    <name evidence="7" type="ORF">F0161_04845</name>
</gene>
<reference evidence="7 8" key="1">
    <citation type="submission" date="2019-09" db="EMBL/GenBank/DDBJ databases">
        <title>Complete Genome Sequence of Lactobacillus nenjiangensis SH-Y15, isolated from sauerkraut.</title>
        <authorList>
            <person name="Yang H."/>
        </authorList>
    </citation>
    <scope>NUCLEOTIDE SEQUENCE [LARGE SCALE GENOMIC DNA]</scope>
    <source>
        <strain evidence="7 8">SH-Y15</strain>
    </source>
</reference>
<feature type="domain" description="Rad50/SbcC-type AAA" evidence="6">
    <location>
        <begin position="5"/>
        <end position="217"/>
    </location>
</feature>
<evidence type="ECO:0000256" key="3">
    <source>
        <dbReference type="ARBA" id="ARBA00013368"/>
    </source>
</evidence>
<feature type="coiled-coil region" evidence="4">
    <location>
        <begin position="392"/>
        <end position="426"/>
    </location>
</feature>
<evidence type="ECO:0000256" key="4">
    <source>
        <dbReference type="SAM" id="Coils"/>
    </source>
</evidence>
<dbReference type="Proteomes" id="UP000325295">
    <property type="component" value="Chromosome"/>
</dbReference>
<accession>A0A5P1X1H8</accession>
<dbReference type="Gene3D" id="3.40.50.300">
    <property type="entry name" value="P-loop containing nucleotide triphosphate hydrolases"/>
    <property type="match status" value="2"/>
</dbReference>
<comment type="similarity">
    <text evidence="1">Belongs to the SMC family. SbcC subfamily.</text>
</comment>
<comment type="subunit">
    <text evidence="2">Heterodimer of SbcC and SbcD.</text>
</comment>
<dbReference type="EMBL" id="CP043939">
    <property type="protein sequence ID" value="QER67245.1"/>
    <property type="molecule type" value="Genomic_DNA"/>
</dbReference>
<dbReference type="AlphaFoldDB" id="A0A5P1X1H8"/>
<dbReference type="SUPFAM" id="SSF52540">
    <property type="entry name" value="P-loop containing nucleoside triphosphate hydrolases"/>
    <property type="match status" value="1"/>
</dbReference>
<evidence type="ECO:0000256" key="1">
    <source>
        <dbReference type="ARBA" id="ARBA00006930"/>
    </source>
</evidence>
<name>A0A5P1X1H8_9LACO</name>
<evidence type="ECO:0000256" key="2">
    <source>
        <dbReference type="ARBA" id="ARBA00011322"/>
    </source>
</evidence>
<dbReference type="Pfam" id="PF13558">
    <property type="entry name" value="SbcC_Walker_B"/>
    <property type="match status" value="1"/>
</dbReference>
<feature type="region of interest" description="Disordered" evidence="5">
    <location>
        <begin position="262"/>
        <end position="284"/>
    </location>
</feature>
<evidence type="ECO:0000256" key="5">
    <source>
        <dbReference type="SAM" id="MobiDB-lite"/>
    </source>
</evidence>
<keyword evidence="8" id="KW-1185">Reference proteome</keyword>
<protein>
    <recommendedName>
        <fullName evidence="3">Nuclease SbcCD subunit C</fullName>
    </recommendedName>
</protein>
<evidence type="ECO:0000313" key="8">
    <source>
        <dbReference type="Proteomes" id="UP000325295"/>
    </source>
</evidence>
<feature type="coiled-coil region" evidence="4">
    <location>
        <begin position="574"/>
        <end position="601"/>
    </location>
</feature>
<dbReference type="PANTHER" id="PTHR32114">
    <property type="entry name" value="ABC TRANSPORTER ABCH.3"/>
    <property type="match status" value="1"/>
</dbReference>
<dbReference type="Pfam" id="PF13476">
    <property type="entry name" value="AAA_23"/>
    <property type="match status" value="1"/>
</dbReference>